<evidence type="ECO:0008006" key="2">
    <source>
        <dbReference type="Google" id="ProtNLM"/>
    </source>
</evidence>
<evidence type="ECO:0000313" key="1">
    <source>
        <dbReference type="EMBL" id="KUG24023.1"/>
    </source>
</evidence>
<comment type="caution">
    <text evidence="1">The sequence shown here is derived from an EMBL/GenBank/DDBJ whole genome shotgun (WGS) entry which is preliminary data.</text>
</comment>
<sequence>MNRIFLTSFIFFVLLTTVNAEEPYRCVDADGNEVITTNPQSGMICATVKIEKPSSPENNSKPKGATSINLIDVCDNLFRKSEECENEIRSFDTRLAELKKAQFDIKQQSIINNWNSKKELEETKPIRDEQYKINQQTSLLYQKKSLINDEIRRYKCQQLKDDLLRLNKSNFFINSGDSSQGHRKGYAR</sequence>
<organism evidence="1">
    <name type="scientific">hydrocarbon metagenome</name>
    <dbReference type="NCBI Taxonomy" id="938273"/>
    <lineage>
        <taxon>unclassified sequences</taxon>
        <taxon>metagenomes</taxon>
        <taxon>ecological metagenomes</taxon>
    </lineage>
</organism>
<dbReference type="AlphaFoldDB" id="A0A0W8FT19"/>
<gene>
    <name evidence="1" type="ORF">ASZ90_006160</name>
</gene>
<name>A0A0W8FT19_9ZZZZ</name>
<dbReference type="EMBL" id="LNQE01000868">
    <property type="protein sequence ID" value="KUG24023.1"/>
    <property type="molecule type" value="Genomic_DNA"/>
</dbReference>
<protein>
    <recommendedName>
        <fullName evidence="2">DUF4124 domain-containing protein</fullName>
    </recommendedName>
</protein>
<proteinExistence type="predicted"/>
<reference evidence="1" key="1">
    <citation type="journal article" date="2015" name="Proc. Natl. Acad. Sci. U.S.A.">
        <title>Networks of energetic and metabolic interactions define dynamics in microbial communities.</title>
        <authorList>
            <person name="Embree M."/>
            <person name="Liu J.K."/>
            <person name="Al-Bassam M.M."/>
            <person name="Zengler K."/>
        </authorList>
    </citation>
    <scope>NUCLEOTIDE SEQUENCE</scope>
</reference>
<accession>A0A0W8FT19</accession>